<dbReference type="PANTHER" id="PTHR11360">
    <property type="entry name" value="MONOCARBOXYLATE TRANSPORTER"/>
    <property type="match status" value="1"/>
</dbReference>
<evidence type="ECO:0000313" key="8">
    <source>
        <dbReference type="EMBL" id="MBC3803209.1"/>
    </source>
</evidence>
<comment type="caution">
    <text evidence="8">The sequence shown here is derived from an EMBL/GenBank/DDBJ whole genome shotgun (WGS) entry which is preliminary data.</text>
</comment>
<dbReference type="InterPro" id="IPR036259">
    <property type="entry name" value="MFS_trans_sf"/>
</dbReference>
<feature type="transmembrane region" description="Helical" evidence="6">
    <location>
        <begin position="103"/>
        <end position="126"/>
    </location>
</feature>
<proteinExistence type="predicted"/>
<evidence type="ECO:0000256" key="4">
    <source>
        <dbReference type="ARBA" id="ARBA00022989"/>
    </source>
</evidence>
<evidence type="ECO:0000256" key="1">
    <source>
        <dbReference type="ARBA" id="ARBA00004651"/>
    </source>
</evidence>
<dbReference type="InterPro" id="IPR011701">
    <property type="entry name" value="MFS"/>
</dbReference>
<dbReference type="Pfam" id="PF07690">
    <property type="entry name" value="MFS_1"/>
    <property type="match status" value="1"/>
</dbReference>
<evidence type="ECO:0000256" key="6">
    <source>
        <dbReference type="SAM" id="Phobius"/>
    </source>
</evidence>
<accession>A0ABR6WRE7</accession>
<feature type="transmembrane region" description="Helical" evidence="6">
    <location>
        <begin position="344"/>
        <end position="364"/>
    </location>
</feature>
<feature type="domain" description="Major facilitator superfamily (MFS) profile" evidence="7">
    <location>
        <begin position="10"/>
        <end position="403"/>
    </location>
</feature>
<evidence type="ECO:0000256" key="3">
    <source>
        <dbReference type="ARBA" id="ARBA00022692"/>
    </source>
</evidence>
<dbReference type="RefSeq" id="WP_186841128.1">
    <property type="nucleotide sequence ID" value="NZ_WJBC01000002.1"/>
</dbReference>
<dbReference type="InterPro" id="IPR050327">
    <property type="entry name" value="Proton-linked_MCT"/>
</dbReference>
<feature type="transmembrane region" description="Helical" evidence="6">
    <location>
        <begin position="376"/>
        <end position="399"/>
    </location>
</feature>
<dbReference type="CDD" id="cd17353">
    <property type="entry name" value="MFS_OFA_like"/>
    <property type="match status" value="1"/>
</dbReference>
<feature type="transmembrane region" description="Helical" evidence="6">
    <location>
        <begin position="221"/>
        <end position="246"/>
    </location>
</feature>
<dbReference type="InterPro" id="IPR020846">
    <property type="entry name" value="MFS_dom"/>
</dbReference>
<keyword evidence="4 6" id="KW-1133">Transmembrane helix</keyword>
<feature type="transmembrane region" description="Helical" evidence="6">
    <location>
        <begin position="138"/>
        <end position="158"/>
    </location>
</feature>
<feature type="transmembrane region" description="Helical" evidence="6">
    <location>
        <begin position="311"/>
        <end position="332"/>
    </location>
</feature>
<feature type="transmembrane region" description="Helical" evidence="6">
    <location>
        <begin position="164"/>
        <end position="183"/>
    </location>
</feature>
<evidence type="ECO:0000259" key="7">
    <source>
        <dbReference type="PROSITE" id="PS50850"/>
    </source>
</evidence>
<name>A0ABR6WRE7_9FIRM</name>
<feature type="transmembrane region" description="Helical" evidence="6">
    <location>
        <begin position="45"/>
        <end position="66"/>
    </location>
</feature>
<reference evidence="8 9" key="1">
    <citation type="journal article" date="2020" name="mSystems">
        <title>Defining Genomic and Predicted Metabolic Features of the Acetobacterium Genus.</title>
        <authorList>
            <person name="Ross D.E."/>
            <person name="Marshall C.W."/>
            <person name="Gulliver D."/>
            <person name="May H.D."/>
            <person name="Norman R.S."/>
        </authorList>
    </citation>
    <scope>NUCLEOTIDE SEQUENCE [LARGE SCALE GENOMIC DNA]</scope>
    <source>
        <strain evidence="8 9">DSM 8238</strain>
    </source>
</reference>
<evidence type="ECO:0000313" key="9">
    <source>
        <dbReference type="Proteomes" id="UP000603234"/>
    </source>
</evidence>
<protein>
    <submittedName>
        <fullName evidence="8">MFS transporter</fullName>
    </submittedName>
</protein>
<dbReference type="EMBL" id="WJBC01000002">
    <property type="protein sequence ID" value="MBC3803209.1"/>
    <property type="molecule type" value="Genomic_DNA"/>
</dbReference>
<keyword evidence="2" id="KW-0813">Transport</keyword>
<dbReference type="SUPFAM" id="SSF103473">
    <property type="entry name" value="MFS general substrate transporter"/>
    <property type="match status" value="1"/>
</dbReference>
<organism evidence="8 9">
    <name type="scientific">Acetobacterium fimetarium</name>
    <dbReference type="NCBI Taxonomy" id="52691"/>
    <lineage>
        <taxon>Bacteria</taxon>
        <taxon>Bacillati</taxon>
        <taxon>Bacillota</taxon>
        <taxon>Clostridia</taxon>
        <taxon>Eubacteriales</taxon>
        <taxon>Eubacteriaceae</taxon>
        <taxon>Acetobacterium</taxon>
    </lineage>
</organism>
<evidence type="ECO:0000256" key="2">
    <source>
        <dbReference type="ARBA" id="ARBA00022448"/>
    </source>
</evidence>
<feature type="transmembrane region" description="Helical" evidence="6">
    <location>
        <begin position="12"/>
        <end position="33"/>
    </location>
</feature>
<keyword evidence="9" id="KW-1185">Reference proteome</keyword>
<dbReference type="PROSITE" id="PS50850">
    <property type="entry name" value="MFS"/>
    <property type="match status" value="1"/>
</dbReference>
<sequence length="414" mass="43203">MEKTKSVVNRTVVFTAAFFIIFVCSGSAAFSVFVTPLTQATGATAAQVLITLTIYQFVMSLFGVISGKIVDVFGPKKLVYIGGLVFGIGWALTSVASSLPMLYLSYGLLAGAGNGLLYNPAINTALRWYPEKKGTMSGILLAAASLGPLVLAKVGAILCAQFGTQGLIFIGGFYFVLVCLVGWKMTAPEPGWVPEGFTAQAAAASAGIDYTPQEMVKTGTFWILLVLFSIACTAGIMLIGSLSAIAQIQLGMTAVTAANMVVINCLSNFGGRLIVGKLCDKIGELKTLSIIFVLTIVGLMGLKIATDQVMFIIFLVILGASFGGVLVVFPPLTNKTFGVKNSGINYGIMFFGYSIGALIGPQIAARSLDKALGVAAYSQAYVIAAIVAVVGLGITAVLIAKQKKEENSSVTANN</sequence>
<evidence type="ECO:0000256" key="5">
    <source>
        <dbReference type="ARBA" id="ARBA00023136"/>
    </source>
</evidence>
<dbReference type="PANTHER" id="PTHR11360:SF317">
    <property type="entry name" value="MAJOR FACILITATOR SUPERFAMILY (MFS) PROFILE DOMAIN-CONTAINING PROTEIN-RELATED"/>
    <property type="match status" value="1"/>
</dbReference>
<feature type="transmembrane region" description="Helical" evidence="6">
    <location>
        <begin position="287"/>
        <end position="305"/>
    </location>
</feature>
<gene>
    <name evidence="8" type="ORF">GH808_01955</name>
</gene>
<feature type="transmembrane region" description="Helical" evidence="6">
    <location>
        <begin position="78"/>
        <end position="97"/>
    </location>
</feature>
<keyword evidence="5 6" id="KW-0472">Membrane</keyword>
<feature type="transmembrane region" description="Helical" evidence="6">
    <location>
        <begin position="252"/>
        <end position="275"/>
    </location>
</feature>
<comment type="subcellular location">
    <subcellularLocation>
        <location evidence="1">Cell membrane</location>
        <topology evidence="1">Multi-pass membrane protein</topology>
    </subcellularLocation>
</comment>
<dbReference type="Proteomes" id="UP000603234">
    <property type="component" value="Unassembled WGS sequence"/>
</dbReference>
<dbReference type="Gene3D" id="1.20.1250.20">
    <property type="entry name" value="MFS general substrate transporter like domains"/>
    <property type="match status" value="2"/>
</dbReference>
<keyword evidence="3 6" id="KW-0812">Transmembrane</keyword>